<dbReference type="InterPro" id="IPR035421">
    <property type="entry name" value="Terminase_6C"/>
</dbReference>
<dbReference type="EMBL" id="LR797111">
    <property type="protein sequence ID" value="CAB4187517.1"/>
    <property type="molecule type" value="Genomic_DNA"/>
</dbReference>
<protein>
    <submittedName>
        <fullName evidence="7">COG5323 Uncharacterized conserved protein</fullName>
    </submittedName>
</protein>
<evidence type="ECO:0000256" key="2">
    <source>
        <dbReference type="ARBA" id="ARBA00022741"/>
    </source>
</evidence>
<sequence length="449" mass="50021">MKLTQKQAEANELLSGSATHIMLFGGSRSGKTFLLVRAVCMRAIKAPKSRHAILRFRFNAVKNSIVLDTFPKVMELCFPGIKYNVNKSDWYAEFYNGSQIWFGGLDDKERTEKILGMEFATIYPNECSQIPYGSIETAITRLAQKATQQAIGNLPEVQLQPRVYYDCNPPPKSHWSYRIFKEKRHPETKLPLSKPDDYSCMQMNPVDNTDNLTPGYLETLKSLSARARKRFLDGEFSDATPNALFVDESIEKWRVLDGRVPDMVRLIVAVDPSGSGDVDNADNDAIGIVVAGLGTDGNAYLIEDLTVKAGPATWGKVATDAYDRHKADVVVGEVNYGGAMVQFTIQTCRPRTPYKAVTASRGKVVRAEPIAALYEQGKVRHIGYFHELEDELAAFSTTGYLGEQSPNRADALIWALTELFPGIVKAKKEPKIDKHKAHAHTHSQGWMAK</sequence>
<evidence type="ECO:0000256" key="4">
    <source>
        <dbReference type="ARBA" id="ARBA00023219"/>
    </source>
</evidence>
<organism evidence="7">
    <name type="scientific">uncultured Caudovirales phage</name>
    <dbReference type="NCBI Taxonomy" id="2100421"/>
    <lineage>
        <taxon>Viruses</taxon>
        <taxon>Duplodnaviria</taxon>
        <taxon>Heunggongvirae</taxon>
        <taxon>Uroviricota</taxon>
        <taxon>Caudoviricetes</taxon>
        <taxon>Peduoviridae</taxon>
        <taxon>Maltschvirus</taxon>
        <taxon>Maltschvirus maltsch</taxon>
    </lineage>
</organism>
<evidence type="ECO:0000313" key="7">
    <source>
        <dbReference type="EMBL" id="CAB4187517.1"/>
    </source>
</evidence>
<evidence type="ECO:0000256" key="1">
    <source>
        <dbReference type="ARBA" id="ARBA00022612"/>
    </source>
</evidence>
<keyword evidence="4" id="KW-0231">Viral genome packaging</keyword>
<proteinExistence type="predicted"/>
<dbReference type="Pfam" id="PF04466">
    <property type="entry name" value="Terminase_3"/>
    <property type="match status" value="1"/>
</dbReference>
<dbReference type="Pfam" id="PF17289">
    <property type="entry name" value="Terminase_6C"/>
    <property type="match status" value="1"/>
</dbReference>
<dbReference type="GO" id="GO:0005524">
    <property type="term" value="F:ATP binding"/>
    <property type="evidence" value="ECO:0007669"/>
    <property type="project" value="UniProtKB-KW"/>
</dbReference>
<accession>A0A6J5QY80</accession>
<reference evidence="7" key="1">
    <citation type="submission" date="2020-05" db="EMBL/GenBank/DDBJ databases">
        <authorList>
            <person name="Chiriac C."/>
            <person name="Salcher M."/>
            <person name="Ghai R."/>
            <person name="Kavagutti S V."/>
        </authorList>
    </citation>
    <scope>NUCLEOTIDE SEQUENCE</scope>
</reference>
<keyword evidence="3" id="KW-0067">ATP-binding</keyword>
<dbReference type="Gene3D" id="3.40.50.300">
    <property type="entry name" value="P-loop containing nucleotide triphosphate hydrolases"/>
    <property type="match status" value="1"/>
</dbReference>
<evidence type="ECO:0000259" key="5">
    <source>
        <dbReference type="Pfam" id="PF04466"/>
    </source>
</evidence>
<feature type="domain" description="Terminase large subunit gp17-like C-terminal" evidence="6">
    <location>
        <begin position="269"/>
        <end position="417"/>
    </location>
</feature>
<keyword evidence="1" id="KW-1188">Viral release from host cell</keyword>
<evidence type="ECO:0000256" key="3">
    <source>
        <dbReference type="ARBA" id="ARBA00022840"/>
    </source>
</evidence>
<dbReference type="InterPro" id="IPR027417">
    <property type="entry name" value="P-loop_NTPase"/>
</dbReference>
<feature type="domain" description="Phage terminase large subunit N-terminal" evidence="5">
    <location>
        <begin position="19"/>
        <end position="184"/>
    </location>
</feature>
<dbReference type="InterPro" id="IPR035412">
    <property type="entry name" value="Terminase_L_N"/>
</dbReference>
<evidence type="ECO:0000259" key="6">
    <source>
        <dbReference type="Pfam" id="PF17289"/>
    </source>
</evidence>
<gene>
    <name evidence="7" type="ORF">UFOVP1155_33</name>
</gene>
<name>A0A6J5QY80_9CAUD</name>
<keyword evidence="2" id="KW-0547">Nucleotide-binding</keyword>